<comment type="similarity">
    <text evidence="3 11">Belongs to the glycosyl hydrolase 47 family.</text>
</comment>
<evidence type="ECO:0000256" key="12">
    <source>
        <dbReference type="SAM" id="MobiDB-lite"/>
    </source>
</evidence>
<feature type="region of interest" description="Disordered" evidence="12">
    <location>
        <begin position="175"/>
        <end position="227"/>
    </location>
</feature>
<dbReference type="EC" id="3.2.1.-" evidence="11"/>
<evidence type="ECO:0000256" key="3">
    <source>
        <dbReference type="ARBA" id="ARBA00007658"/>
    </source>
</evidence>
<comment type="catalytic activity">
    <reaction evidence="9">
        <text>N(4)-(alpha-D-Man-(1-&gt;2)-alpha-D-Man-(1-&gt;2)-alpha-D-Man-(1-&gt;3)-[alpha-D-Man-(1-&gt;3)-[alpha-D-Man-(1-&gt;2)-alpha-D-Man-(1-&gt;6)]-alpha-D-Man-(1-&gt;6)]-beta-D-Man-(1-&gt;4)-beta-D-GlcNAc-(1-&gt;4)-beta-D-GlcNAc)-L-asparaginyl-[protein] (N-glucan mannose isomer 8A1,2,3B1,3) + 3 H2O = N(4)-(alpha-D-Man-(1-&gt;3)-[alpha-D-Man-(1-&gt;3)-[alpha-D-Man-(1-&gt;6)]-alpha-D-Man-(1-&gt;6)]-beta-D-Man-(1-&gt;4)-beta-D-GlcNAc-(1-&gt;4)-beta-D-GlcNAc)-L-asparaginyl-[protein] (N-glucan mannose isomer 5A1,2) + 3 beta-D-mannose</text>
        <dbReference type="Rhea" id="RHEA:56028"/>
        <dbReference type="Rhea" id="RHEA-COMP:14358"/>
        <dbReference type="Rhea" id="RHEA-COMP:14367"/>
        <dbReference type="ChEBI" id="CHEBI:15377"/>
        <dbReference type="ChEBI" id="CHEBI:28563"/>
        <dbReference type="ChEBI" id="CHEBI:59087"/>
        <dbReference type="ChEBI" id="CHEBI:60628"/>
        <dbReference type="EC" id="3.2.1.113"/>
    </reaction>
</comment>
<keyword evidence="5 11" id="KW-0378">Hydrolase</keyword>
<evidence type="ECO:0000256" key="6">
    <source>
        <dbReference type="ARBA" id="ARBA00023157"/>
    </source>
</evidence>
<accession>A0ABR0KU31</accession>
<evidence type="ECO:0000256" key="10">
    <source>
        <dbReference type="ARBA" id="ARBA00048605"/>
    </source>
</evidence>
<dbReference type="InterPro" id="IPR001382">
    <property type="entry name" value="Glyco_hydro_47"/>
</dbReference>
<dbReference type="Gene3D" id="1.50.10.10">
    <property type="match status" value="1"/>
</dbReference>
<comment type="caution">
    <text evidence="13">The sequence shown here is derived from an EMBL/GenBank/DDBJ whole genome shotgun (WGS) entry which is preliminary data.</text>
</comment>
<keyword evidence="4" id="KW-0732">Signal</keyword>
<comment type="cofactor">
    <cofactor evidence="1">
        <name>Ca(2+)</name>
        <dbReference type="ChEBI" id="CHEBI:29108"/>
    </cofactor>
</comment>
<dbReference type="InterPro" id="IPR036026">
    <property type="entry name" value="Seven-hairpin_glycosidases"/>
</dbReference>
<dbReference type="PANTHER" id="PTHR11742:SF101">
    <property type="entry name" value="MANNOSYL-OLIGOSACCHARIDE ALPHA-1,2-MANNOSIDASE 1B"/>
    <property type="match status" value="1"/>
</dbReference>
<name>A0ABR0KU31_9PEZI</name>
<evidence type="ECO:0000313" key="14">
    <source>
        <dbReference type="Proteomes" id="UP001357485"/>
    </source>
</evidence>
<dbReference type="InterPro" id="IPR050749">
    <property type="entry name" value="Glycosyl_Hydrolase_47"/>
</dbReference>
<dbReference type="PRINTS" id="PR00747">
    <property type="entry name" value="GLYHDRLASE47"/>
</dbReference>
<comment type="pathway">
    <text evidence="2">Protein modification; protein glycosylation.</text>
</comment>
<evidence type="ECO:0000256" key="7">
    <source>
        <dbReference type="ARBA" id="ARBA00023180"/>
    </source>
</evidence>
<evidence type="ECO:0000256" key="9">
    <source>
        <dbReference type="ARBA" id="ARBA00047669"/>
    </source>
</evidence>
<evidence type="ECO:0000256" key="1">
    <source>
        <dbReference type="ARBA" id="ARBA00001913"/>
    </source>
</evidence>
<evidence type="ECO:0000256" key="11">
    <source>
        <dbReference type="RuleBase" id="RU361193"/>
    </source>
</evidence>
<feature type="compositionally biased region" description="Acidic residues" evidence="12">
    <location>
        <begin position="46"/>
        <end position="58"/>
    </location>
</feature>
<organism evidence="13 14">
    <name type="scientific">Cryomyces antarcticus</name>
    <dbReference type="NCBI Taxonomy" id="329879"/>
    <lineage>
        <taxon>Eukaryota</taxon>
        <taxon>Fungi</taxon>
        <taxon>Dikarya</taxon>
        <taxon>Ascomycota</taxon>
        <taxon>Pezizomycotina</taxon>
        <taxon>Dothideomycetes</taxon>
        <taxon>Dothideomycetes incertae sedis</taxon>
        <taxon>Cryomyces</taxon>
    </lineage>
</organism>
<keyword evidence="8 11" id="KW-0326">Glycosidase</keyword>
<evidence type="ECO:0000256" key="5">
    <source>
        <dbReference type="ARBA" id="ARBA00022801"/>
    </source>
</evidence>
<dbReference type="PANTHER" id="PTHR11742">
    <property type="entry name" value="MANNOSYL-OLIGOSACCHARIDE ALPHA-1,2-MANNOSIDASE-RELATED"/>
    <property type="match status" value="1"/>
</dbReference>
<dbReference type="InterPro" id="IPR012341">
    <property type="entry name" value="6hp_glycosidase-like_sf"/>
</dbReference>
<evidence type="ECO:0000256" key="8">
    <source>
        <dbReference type="ARBA" id="ARBA00023295"/>
    </source>
</evidence>
<keyword evidence="6" id="KW-1015">Disulfide bond</keyword>
<protein>
    <recommendedName>
        <fullName evidence="11">alpha-1,2-Mannosidase</fullName>
        <ecNumber evidence="11">3.2.1.-</ecNumber>
    </recommendedName>
</protein>
<evidence type="ECO:0000256" key="4">
    <source>
        <dbReference type="ARBA" id="ARBA00022729"/>
    </source>
</evidence>
<gene>
    <name evidence="13" type="primary">MNS1B_2</name>
    <name evidence="13" type="ORF">LTR16_001595</name>
</gene>
<feature type="compositionally biased region" description="Low complexity" evidence="12">
    <location>
        <begin position="216"/>
        <end position="227"/>
    </location>
</feature>
<dbReference type="SUPFAM" id="SSF48225">
    <property type="entry name" value="Seven-hairpin glycosidases"/>
    <property type="match status" value="1"/>
</dbReference>
<keyword evidence="7" id="KW-0325">Glycoprotein</keyword>
<sequence>LSRLRKSMAVLSRMKELKVVDMRGNPYTVGFYPPTSEMRLVSTNLDENDDTSETDEALPPDPYLLPPANTEENKRYWQRLDEDTKLRRRVYELLLADFCRGLKTVDGLDWDRGKVQVKDGTWQRLMELGLVKDQHLPVVPITSSSGPETAAMRVSAVSLAAVCLPVALALPQHSHTYDQPSGQGSDLSSTRSPWSRENNNNNGNHENYKFQGNKYANANNGNNPAAQQVAAQRAAAVKDAFQTAWNGYYEYAFPNDELLPVNNSFSNSRNGWGASAIDALTTATVMQIPEIVNEILAYVPNIDFSKSYQNEPVSLFETTIRYMGGLLAGYDLLKGPLDQLPNNTGNVDACLTQAKTLADHLSFAFSSPSGIPHNNLFFNDSSFDNSTTNGLATIGTLVLEWTHLSDLTGDPSYASLTQRAESYLLNPQPATSEPFPGLVGTNVNISNGMFTDAEGGWSGGDDSFYEYLLKMYVYDSSRFGHFLDRWILAADSTIAHLTSHPSSRPDLTFVAEYSGTNLLFRSGHLTCFDGGNFLLGGSVLNRTDYVDFGLALVNGCHDTYNSTLTGIGPETFSWNTTNLPANQTAFYEAAGFYITDSQYILRPEVIESFYYAYRVTGDTKYQDWAWGAFQAIVANTRVGSGFSEISDVNAVGGGTKKNFQDSFLFAEVLKYSYLIHTQDDVWQINHNGTNEFVFNTEAHPFKVAGPPV</sequence>
<feature type="non-terminal residue" evidence="13">
    <location>
        <position position="1"/>
    </location>
</feature>
<dbReference type="Pfam" id="PF01532">
    <property type="entry name" value="Glyco_hydro_47"/>
    <property type="match status" value="1"/>
</dbReference>
<comment type="catalytic activity">
    <reaction evidence="10">
        <text>N(4)-(alpha-D-Man-(1-&gt;2)-alpha-D-Man-(1-&gt;2)-alpha-D-Man-(1-&gt;3)-[alpha-D-Man-(1-&gt;2)-alpha-D-Man-(1-&gt;3)-[alpha-D-Man-(1-&gt;2)-alpha-D-Man-(1-&gt;6)]-alpha-D-Man-(1-&gt;6)]-beta-D-Man-(1-&gt;4)-beta-D-GlcNAc-(1-&gt;4)-beta-D-GlcNAc)-L-asparaginyl-[protein] (N-glucan mannose isomer 9A1,2,3B1,2,3) + 4 H2O = N(4)-(alpha-D-Man-(1-&gt;3)-[alpha-D-Man-(1-&gt;3)-[alpha-D-Man-(1-&gt;6)]-alpha-D-Man-(1-&gt;6)]-beta-D-Man-(1-&gt;4)-beta-D-GlcNAc-(1-&gt;4)-beta-D-GlcNAc)-L-asparaginyl-[protein] (N-glucan mannose isomer 5A1,2) + 4 beta-D-mannose</text>
        <dbReference type="Rhea" id="RHEA:56008"/>
        <dbReference type="Rhea" id="RHEA-COMP:14356"/>
        <dbReference type="Rhea" id="RHEA-COMP:14367"/>
        <dbReference type="ChEBI" id="CHEBI:15377"/>
        <dbReference type="ChEBI" id="CHEBI:28563"/>
        <dbReference type="ChEBI" id="CHEBI:59087"/>
        <dbReference type="ChEBI" id="CHEBI:139493"/>
        <dbReference type="EC" id="3.2.1.113"/>
    </reaction>
</comment>
<evidence type="ECO:0000256" key="2">
    <source>
        <dbReference type="ARBA" id="ARBA00004922"/>
    </source>
</evidence>
<dbReference type="EMBL" id="JAVRRA010024709">
    <property type="protein sequence ID" value="KAK5130332.1"/>
    <property type="molecule type" value="Genomic_DNA"/>
</dbReference>
<keyword evidence="14" id="KW-1185">Reference proteome</keyword>
<feature type="compositionally biased region" description="Polar residues" evidence="12">
    <location>
        <begin position="175"/>
        <end position="196"/>
    </location>
</feature>
<feature type="region of interest" description="Disordered" evidence="12">
    <location>
        <begin position="46"/>
        <end position="69"/>
    </location>
</feature>
<evidence type="ECO:0000313" key="13">
    <source>
        <dbReference type="EMBL" id="KAK5130332.1"/>
    </source>
</evidence>
<reference evidence="13 14" key="1">
    <citation type="submission" date="2023-08" db="EMBL/GenBank/DDBJ databases">
        <title>Black Yeasts Isolated from many extreme environments.</title>
        <authorList>
            <person name="Coleine C."/>
            <person name="Stajich J.E."/>
            <person name="Selbmann L."/>
        </authorList>
    </citation>
    <scope>NUCLEOTIDE SEQUENCE [LARGE SCALE GENOMIC DNA]</scope>
    <source>
        <strain evidence="13 14">CCFEE 536</strain>
    </source>
</reference>
<proteinExistence type="inferred from homology"/>
<dbReference type="Proteomes" id="UP001357485">
    <property type="component" value="Unassembled WGS sequence"/>
</dbReference>
<dbReference type="GO" id="GO:0004571">
    <property type="term" value="F:mannosyl-oligosaccharide 1,2-alpha-mannosidase activity"/>
    <property type="evidence" value="ECO:0007669"/>
    <property type="project" value="UniProtKB-EC"/>
</dbReference>